<dbReference type="EMBL" id="JRZE01000002">
    <property type="protein sequence ID" value="KHF45676.1"/>
    <property type="molecule type" value="Genomic_DNA"/>
</dbReference>
<proteinExistence type="predicted"/>
<gene>
    <name evidence="1" type="ORF">MINT15_08930</name>
</gene>
<reference evidence="1 2" key="1">
    <citation type="submission" date="2014-10" db="EMBL/GenBank/DDBJ databases">
        <title>Genome sequence of Micropolyspora internatus JCM3315.</title>
        <authorList>
            <person name="Shin S.-K."/>
            <person name="Yi H."/>
        </authorList>
    </citation>
    <scope>NUCLEOTIDE SEQUENCE [LARGE SCALE GENOMIC DNA]</scope>
    <source>
        <strain evidence="1 2">JCM 3315</strain>
    </source>
</reference>
<evidence type="ECO:0000313" key="1">
    <source>
        <dbReference type="EMBL" id="KHF45676.1"/>
    </source>
</evidence>
<sequence>MTWEVGLVSGLDGTGASLSRHEGTVGIIDLPAALSWMQTIGRSSDQGGERFRLWTLIQGKRAGAGNDHRKRRSH</sequence>
<protein>
    <submittedName>
        <fullName evidence="1">Uncharacterized protein</fullName>
    </submittedName>
</protein>
<dbReference type="AlphaFoldDB" id="A0A837DIH6"/>
<name>A0A837DIH6_9PSEU</name>
<comment type="caution">
    <text evidence="1">The sequence shown here is derived from an EMBL/GenBank/DDBJ whole genome shotgun (WGS) entry which is preliminary data.</text>
</comment>
<dbReference type="Proteomes" id="UP000030848">
    <property type="component" value="Unassembled WGS sequence"/>
</dbReference>
<organism evidence="1 2">
    <name type="scientific">Saccharomonospora viridis</name>
    <dbReference type="NCBI Taxonomy" id="1852"/>
    <lineage>
        <taxon>Bacteria</taxon>
        <taxon>Bacillati</taxon>
        <taxon>Actinomycetota</taxon>
        <taxon>Actinomycetes</taxon>
        <taxon>Pseudonocardiales</taxon>
        <taxon>Pseudonocardiaceae</taxon>
        <taxon>Saccharomonospora</taxon>
    </lineage>
</organism>
<accession>A0A837DIH6</accession>
<evidence type="ECO:0000313" key="2">
    <source>
        <dbReference type="Proteomes" id="UP000030848"/>
    </source>
</evidence>